<evidence type="ECO:0000313" key="6">
    <source>
        <dbReference type="EMBL" id="KAK0384887.1"/>
    </source>
</evidence>
<organism evidence="6 7">
    <name type="scientific">Sarocladium strictum</name>
    <name type="common">Black bundle disease fungus</name>
    <name type="synonym">Acremonium strictum</name>
    <dbReference type="NCBI Taxonomy" id="5046"/>
    <lineage>
        <taxon>Eukaryota</taxon>
        <taxon>Fungi</taxon>
        <taxon>Dikarya</taxon>
        <taxon>Ascomycota</taxon>
        <taxon>Pezizomycotina</taxon>
        <taxon>Sordariomycetes</taxon>
        <taxon>Hypocreomycetidae</taxon>
        <taxon>Hypocreales</taxon>
        <taxon>Sarocladiaceae</taxon>
        <taxon>Sarocladium</taxon>
    </lineage>
</organism>
<reference evidence="6" key="1">
    <citation type="submission" date="2022-10" db="EMBL/GenBank/DDBJ databases">
        <title>Determination and structural analysis of whole genome sequence of Sarocladium strictum F4-1.</title>
        <authorList>
            <person name="Hu L."/>
            <person name="Jiang Y."/>
        </authorList>
    </citation>
    <scope>NUCLEOTIDE SEQUENCE</scope>
    <source>
        <strain evidence="6">F4-1</strain>
    </source>
</reference>
<proteinExistence type="inferred from homology"/>
<dbReference type="Pfam" id="PF00743">
    <property type="entry name" value="FMO-like"/>
    <property type="match status" value="1"/>
</dbReference>
<evidence type="ECO:0000256" key="4">
    <source>
        <dbReference type="ARBA" id="ARBA00023002"/>
    </source>
</evidence>
<evidence type="ECO:0000256" key="1">
    <source>
        <dbReference type="ARBA" id="ARBA00010139"/>
    </source>
</evidence>
<sequence>MGDVPEPVATSPVDSGYSEDLSNPVFGPPEYSNPSRKLIDRYADDYRPLRVAVIGAGLAGVLAGVLLPAKVPGIKLTIFEKNADVGGTWYENRYPGVRCDVPAHVYQSSFEQNTQWTEHFAQGAEIREYWQGVARKYGVYELLRLSHRVERLEWDKTATEWKITVQDLTTGKTTVEAADFVLPATGRFNAWRLPDYPGLSDFQGVLRHASNWDPTFDPKGKRVAVIGNGASGIQLTSHLQRVASRIDHYARNKTWVSASFSGHKTSLDPLPITDEQRELFKNDPDAYVKFRKQQEASYYRGFNGWIKGDKSLAALREEYTKYMSEGLSNKPELIDAFIPDFSPSCRRLTPGPGYLKAVTSDNVDYVRTRIKRFTEKGIETEDGVHREVDAIFCATGANVDMIPPFTIVGEDGDSLADVWREGGKYGFPYTYLGAATPGFPNLLYVHGPNGAGRAGTVPHSVEVQVTFYAKLLRKVAREGIASLQPKAQAAQQFVEWSDAFFATTVLSENCSSWYNGGKPGARIHGLFPGSATLVTILHREPRWEDWEYEYLEEAGGNPFFWYFGKGCSRKELDADADLTPYLERPGNVDLRDIHERWYNIP</sequence>
<evidence type="ECO:0000313" key="7">
    <source>
        <dbReference type="Proteomes" id="UP001175261"/>
    </source>
</evidence>
<dbReference type="AlphaFoldDB" id="A0AA39L5H9"/>
<dbReference type="InterPro" id="IPR051209">
    <property type="entry name" value="FAD-bind_Monooxygenase_sf"/>
</dbReference>
<protein>
    <submittedName>
        <fullName evidence="6">Uncharacterized protein</fullName>
    </submittedName>
</protein>
<dbReference type="GO" id="GO:0050661">
    <property type="term" value="F:NADP binding"/>
    <property type="evidence" value="ECO:0007669"/>
    <property type="project" value="InterPro"/>
</dbReference>
<name>A0AA39L5H9_SARSR</name>
<keyword evidence="7" id="KW-1185">Reference proteome</keyword>
<keyword evidence="2" id="KW-0285">Flavoprotein</keyword>
<dbReference type="PANTHER" id="PTHR42877:SF6">
    <property type="entry name" value="MONOOXYGENASE, PUTATIVE (AFU_ORTHOLOGUE AFUA_3G15050)-RELATED"/>
    <property type="match status" value="1"/>
</dbReference>
<dbReference type="InterPro" id="IPR020946">
    <property type="entry name" value="Flavin_mOase-like"/>
</dbReference>
<dbReference type="Proteomes" id="UP001175261">
    <property type="component" value="Unassembled WGS sequence"/>
</dbReference>
<dbReference type="Gene3D" id="3.50.50.60">
    <property type="entry name" value="FAD/NAD(P)-binding domain"/>
    <property type="match status" value="2"/>
</dbReference>
<keyword evidence="4" id="KW-0560">Oxidoreductase</keyword>
<dbReference type="EMBL" id="JAPDFR010000007">
    <property type="protein sequence ID" value="KAK0384887.1"/>
    <property type="molecule type" value="Genomic_DNA"/>
</dbReference>
<dbReference type="PANTHER" id="PTHR42877">
    <property type="entry name" value="L-ORNITHINE N(5)-MONOOXYGENASE-RELATED"/>
    <property type="match status" value="1"/>
</dbReference>
<comment type="similarity">
    <text evidence="1">Belongs to the FAD-binding monooxygenase family.</text>
</comment>
<comment type="caution">
    <text evidence="6">The sequence shown here is derived from an EMBL/GenBank/DDBJ whole genome shotgun (WGS) entry which is preliminary data.</text>
</comment>
<evidence type="ECO:0000256" key="2">
    <source>
        <dbReference type="ARBA" id="ARBA00022630"/>
    </source>
</evidence>
<dbReference type="InterPro" id="IPR036188">
    <property type="entry name" value="FAD/NAD-bd_sf"/>
</dbReference>
<dbReference type="SUPFAM" id="SSF51905">
    <property type="entry name" value="FAD/NAD(P)-binding domain"/>
    <property type="match status" value="3"/>
</dbReference>
<evidence type="ECO:0000256" key="5">
    <source>
        <dbReference type="SAM" id="MobiDB-lite"/>
    </source>
</evidence>
<feature type="region of interest" description="Disordered" evidence="5">
    <location>
        <begin position="1"/>
        <end position="29"/>
    </location>
</feature>
<dbReference type="GO" id="GO:0004499">
    <property type="term" value="F:N,N-dimethylaniline monooxygenase activity"/>
    <property type="evidence" value="ECO:0007669"/>
    <property type="project" value="InterPro"/>
</dbReference>
<gene>
    <name evidence="6" type="ORF">NLU13_7366</name>
</gene>
<keyword evidence="3" id="KW-0274">FAD</keyword>
<dbReference type="GO" id="GO:0050660">
    <property type="term" value="F:flavin adenine dinucleotide binding"/>
    <property type="evidence" value="ECO:0007669"/>
    <property type="project" value="InterPro"/>
</dbReference>
<evidence type="ECO:0000256" key="3">
    <source>
        <dbReference type="ARBA" id="ARBA00022827"/>
    </source>
</evidence>
<accession>A0AA39L5H9</accession>